<dbReference type="SUPFAM" id="SSF53927">
    <property type="entry name" value="Cytidine deaminase-like"/>
    <property type="match status" value="1"/>
</dbReference>
<dbReference type="Gene3D" id="3.40.140.20">
    <property type="match status" value="2"/>
</dbReference>
<evidence type="ECO:0000256" key="6">
    <source>
        <dbReference type="ARBA" id="ARBA00022801"/>
    </source>
</evidence>
<evidence type="ECO:0000256" key="8">
    <source>
        <dbReference type="HAMAP-Rule" id="MF_00139"/>
    </source>
</evidence>
<dbReference type="SUPFAM" id="SSF52335">
    <property type="entry name" value="Methylglyoxal synthase-like"/>
    <property type="match status" value="1"/>
</dbReference>
<dbReference type="InterPro" id="IPR011607">
    <property type="entry name" value="MGS-like_dom"/>
</dbReference>
<dbReference type="Pfam" id="PF01808">
    <property type="entry name" value="AICARFT_IMPCHas"/>
    <property type="match status" value="1"/>
</dbReference>
<evidence type="ECO:0000256" key="1">
    <source>
        <dbReference type="ARBA" id="ARBA00004844"/>
    </source>
</evidence>
<dbReference type="InterPro" id="IPR024051">
    <property type="entry name" value="AICAR_Tfase_dup_dom_sf"/>
</dbReference>
<keyword evidence="5 8" id="KW-0658">Purine biosynthesis</keyword>
<dbReference type="PROSITE" id="PS51855">
    <property type="entry name" value="MGS"/>
    <property type="match status" value="1"/>
</dbReference>
<evidence type="ECO:0000256" key="5">
    <source>
        <dbReference type="ARBA" id="ARBA00022755"/>
    </source>
</evidence>
<comment type="catalytic activity">
    <reaction evidence="8">
        <text>(6R)-10-formyltetrahydrofolate + 5-amino-1-(5-phospho-beta-D-ribosyl)imidazole-4-carboxamide = 5-formamido-1-(5-phospho-D-ribosyl)imidazole-4-carboxamide + (6S)-5,6,7,8-tetrahydrofolate</text>
        <dbReference type="Rhea" id="RHEA:22192"/>
        <dbReference type="ChEBI" id="CHEBI:57453"/>
        <dbReference type="ChEBI" id="CHEBI:58467"/>
        <dbReference type="ChEBI" id="CHEBI:58475"/>
        <dbReference type="ChEBI" id="CHEBI:195366"/>
        <dbReference type="EC" id="2.1.2.3"/>
    </reaction>
</comment>
<evidence type="ECO:0000313" key="10">
    <source>
        <dbReference type="EMBL" id="GHO53022.1"/>
    </source>
</evidence>
<dbReference type="RefSeq" id="WP_201369871.1">
    <property type="nucleotide sequence ID" value="NZ_BNJG01000001.1"/>
</dbReference>
<dbReference type="InterPro" id="IPR016193">
    <property type="entry name" value="Cytidine_deaminase-like"/>
</dbReference>
<keyword evidence="6 8" id="KW-0378">Hydrolase</keyword>
<evidence type="ECO:0000256" key="4">
    <source>
        <dbReference type="ARBA" id="ARBA00022679"/>
    </source>
</evidence>
<dbReference type="SMART" id="SM00851">
    <property type="entry name" value="MGS"/>
    <property type="match status" value="1"/>
</dbReference>
<comment type="pathway">
    <text evidence="1 8">Purine metabolism; IMP biosynthesis via de novo pathway; IMP from 5-formamido-1-(5-phospho-D-ribosyl)imidazole-4-carboxamide: step 1/1.</text>
</comment>
<dbReference type="NCBIfam" id="NF002049">
    <property type="entry name" value="PRK00881.1"/>
    <property type="match status" value="1"/>
</dbReference>
<sequence>MRALISVTNREGLPRLAQELESLHVSLFSTRETLKALQAAGVTVTPVEELTGFPDILEGRVKLLHPALLGGVLARRDRPRHEEDLRVHHIEPIDVVVVNFPPFVTEEETPLADAMEQLDIGGETLLRAAASNFEDVLVLIRPEDYVPVLQEWREQGEVSLETRRRLAAIALYYLASYDSALASYLHTSSDELFPSIVTLSAQRVRNLRYGENPHQQAALYRWPSFHKPGHIRGEATLAGAGILQGGELSYNNMLDLDTALEAARAFTVPAVAIIKHTNPCGLACGDTLLDAYQQAHAGDPISASGGIVGCNREVDGDTAHELSQLFFEAVIAPAFSREARSILRAKPEMRLLATHAPLEPRKRATHSLKVDHRPAHPLDVRSISGGLLLQTPDLLGEQEVEYTVVTERDPNLEEVTDLMFAWKAVRLVKSNAIVLAHKLALIGVGAGQMNRLASVQLALEKAGSRARGSVLAADAYFPFADAVEAAARAGITAIIQPGGAARDDDVIQAANSYAITMVFTGKRHYRH</sequence>
<dbReference type="Proteomes" id="UP000654345">
    <property type="component" value="Unassembled WGS sequence"/>
</dbReference>
<dbReference type="Pfam" id="PF02142">
    <property type="entry name" value="MGS"/>
    <property type="match status" value="1"/>
</dbReference>
<dbReference type="InterPro" id="IPR036914">
    <property type="entry name" value="MGS-like_dom_sf"/>
</dbReference>
<comment type="domain">
    <text evidence="8">The IMP cyclohydrolase activity resides in the N-terminal region.</text>
</comment>
<evidence type="ECO:0000313" key="11">
    <source>
        <dbReference type="Proteomes" id="UP000654345"/>
    </source>
</evidence>
<name>A0ABQ3UKU8_9CHLR</name>
<organism evidence="10 11">
    <name type="scientific">Ktedonobacter robiniae</name>
    <dbReference type="NCBI Taxonomy" id="2778365"/>
    <lineage>
        <taxon>Bacteria</taxon>
        <taxon>Bacillati</taxon>
        <taxon>Chloroflexota</taxon>
        <taxon>Ktedonobacteria</taxon>
        <taxon>Ktedonobacterales</taxon>
        <taxon>Ktedonobacteraceae</taxon>
        <taxon>Ktedonobacter</taxon>
    </lineage>
</organism>
<protein>
    <recommendedName>
        <fullName evidence="8">Bifunctional purine biosynthesis protein PurH</fullName>
    </recommendedName>
    <domain>
        <recommendedName>
            <fullName evidence="8">Phosphoribosylaminoimidazolecarboxamide formyltransferase</fullName>
            <ecNumber evidence="8">2.1.2.3</ecNumber>
        </recommendedName>
        <alternativeName>
            <fullName evidence="8">AICAR transformylase</fullName>
        </alternativeName>
    </domain>
    <domain>
        <recommendedName>
            <fullName evidence="8">IMP cyclohydrolase</fullName>
            <ecNumber evidence="8">3.5.4.10</ecNumber>
        </recommendedName>
        <alternativeName>
            <fullName evidence="8">ATIC</fullName>
        </alternativeName>
        <alternativeName>
            <fullName evidence="8">IMP synthase</fullName>
        </alternativeName>
        <alternativeName>
            <fullName evidence="8">Inosinicase</fullName>
        </alternativeName>
    </domain>
</protein>
<comment type="catalytic activity">
    <reaction evidence="8">
        <text>IMP + H2O = 5-formamido-1-(5-phospho-D-ribosyl)imidazole-4-carboxamide</text>
        <dbReference type="Rhea" id="RHEA:18445"/>
        <dbReference type="ChEBI" id="CHEBI:15377"/>
        <dbReference type="ChEBI" id="CHEBI:58053"/>
        <dbReference type="ChEBI" id="CHEBI:58467"/>
        <dbReference type="EC" id="3.5.4.10"/>
    </reaction>
</comment>
<feature type="domain" description="MGS-like" evidence="9">
    <location>
        <begin position="1"/>
        <end position="140"/>
    </location>
</feature>
<evidence type="ECO:0000256" key="3">
    <source>
        <dbReference type="ARBA" id="ARBA00007667"/>
    </source>
</evidence>
<comment type="similarity">
    <text evidence="3 8">Belongs to the PurH family.</text>
</comment>
<comment type="caution">
    <text evidence="10">The sequence shown here is derived from an EMBL/GenBank/DDBJ whole genome shotgun (WGS) entry which is preliminary data.</text>
</comment>
<dbReference type="EC" id="3.5.4.10" evidence="8"/>
<dbReference type="EC" id="2.1.2.3" evidence="8"/>
<gene>
    <name evidence="8 10" type="primary">purH</name>
    <name evidence="10" type="ORF">KSB_14970</name>
</gene>
<dbReference type="PANTHER" id="PTHR11692">
    <property type="entry name" value="BIFUNCTIONAL PURINE BIOSYNTHESIS PROTEIN PURH"/>
    <property type="match status" value="1"/>
</dbReference>
<dbReference type="CDD" id="cd01421">
    <property type="entry name" value="IMPCH"/>
    <property type="match status" value="1"/>
</dbReference>
<dbReference type="HAMAP" id="MF_00139">
    <property type="entry name" value="PurH"/>
    <property type="match status" value="1"/>
</dbReference>
<comment type="pathway">
    <text evidence="2 8">Purine metabolism; IMP biosynthesis via de novo pathway; 5-formamido-1-(5-phospho-D-ribosyl)imidazole-4-carboxamide from 5-amino-1-(5-phospho-D-ribosyl)imidazole-4-carboxamide (10-formyl THF route): step 1/1.</text>
</comment>
<keyword evidence="4 8" id="KW-0808">Transferase</keyword>
<keyword evidence="7 8" id="KW-0511">Multifunctional enzyme</keyword>
<evidence type="ECO:0000259" key="9">
    <source>
        <dbReference type="PROSITE" id="PS51855"/>
    </source>
</evidence>
<dbReference type="EMBL" id="BNJG01000001">
    <property type="protein sequence ID" value="GHO53022.1"/>
    <property type="molecule type" value="Genomic_DNA"/>
</dbReference>
<dbReference type="PANTHER" id="PTHR11692:SF0">
    <property type="entry name" value="BIFUNCTIONAL PURINE BIOSYNTHESIS PROTEIN ATIC"/>
    <property type="match status" value="1"/>
</dbReference>
<dbReference type="SMART" id="SM00798">
    <property type="entry name" value="AICARFT_IMPCHas"/>
    <property type="match status" value="1"/>
</dbReference>
<dbReference type="PIRSF" id="PIRSF000414">
    <property type="entry name" value="AICARFT_IMPCHas"/>
    <property type="match status" value="1"/>
</dbReference>
<dbReference type="InterPro" id="IPR002695">
    <property type="entry name" value="PurH-like"/>
</dbReference>
<accession>A0ABQ3UKU8</accession>
<evidence type="ECO:0000256" key="7">
    <source>
        <dbReference type="ARBA" id="ARBA00023268"/>
    </source>
</evidence>
<reference evidence="10 11" key="1">
    <citation type="journal article" date="2021" name="Int. J. Syst. Evol. Microbiol.">
        <title>Reticulibacter mediterranei gen. nov., sp. nov., within the new family Reticulibacteraceae fam. nov., and Ktedonospora formicarum gen. nov., sp. nov., Ktedonobacter robiniae sp. nov., Dictyobacter formicarum sp. nov. and Dictyobacter arantiisoli sp. nov., belonging to the class Ktedonobacteria.</title>
        <authorList>
            <person name="Yabe S."/>
            <person name="Zheng Y."/>
            <person name="Wang C.M."/>
            <person name="Sakai Y."/>
            <person name="Abe K."/>
            <person name="Yokota A."/>
            <person name="Donadio S."/>
            <person name="Cavaletti L."/>
            <person name="Monciardini P."/>
        </authorList>
    </citation>
    <scope>NUCLEOTIDE SEQUENCE [LARGE SCALE GENOMIC DNA]</scope>
    <source>
        <strain evidence="10 11">SOSP1-30</strain>
    </source>
</reference>
<proteinExistence type="inferred from homology"/>
<dbReference type="Gene3D" id="3.40.50.1380">
    <property type="entry name" value="Methylglyoxal synthase-like domain"/>
    <property type="match status" value="1"/>
</dbReference>
<keyword evidence="11" id="KW-1185">Reference proteome</keyword>
<evidence type="ECO:0000256" key="2">
    <source>
        <dbReference type="ARBA" id="ARBA00004954"/>
    </source>
</evidence>